<keyword evidence="2" id="KW-0143">Chaperone</keyword>
<comment type="caution">
    <text evidence="4">The sequence shown here is derived from an EMBL/GenBank/DDBJ whole genome shotgun (WGS) entry which is preliminary data.</text>
</comment>
<dbReference type="InterPro" id="IPR002777">
    <property type="entry name" value="PFD_beta-like"/>
</dbReference>
<name>A0ABR1FP55_AURAN</name>
<dbReference type="Pfam" id="PF01920">
    <property type="entry name" value="Prefoldin_2"/>
    <property type="match status" value="1"/>
</dbReference>
<protein>
    <submittedName>
        <fullName evidence="4">Eukaryotic prefoldin</fullName>
    </submittedName>
</protein>
<feature type="coiled-coil region" evidence="3">
    <location>
        <begin position="80"/>
        <end position="130"/>
    </location>
</feature>
<organism evidence="4 5">
    <name type="scientific">Aureococcus anophagefferens</name>
    <name type="common">Harmful bloom alga</name>
    <dbReference type="NCBI Taxonomy" id="44056"/>
    <lineage>
        <taxon>Eukaryota</taxon>
        <taxon>Sar</taxon>
        <taxon>Stramenopiles</taxon>
        <taxon>Ochrophyta</taxon>
        <taxon>Pelagophyceae</taxon>
        <taxon>Pelagomonadales</taxon>
        <taxon>Pelagomonadaceae</taxon>
        <taxon>Aureococcus</taxon>
    </lineage>
</organism>
<dbReference type="EMBL" id="JBBJCI010000306">
    <property type="protein sequence ID" value="KAK7234863.1"/>
    <property type="molecule type" value="Genomic_DNA"/>
</dbReference>
<sequence length="134" mass="15318">MAANVQQEAEEEIAAYKELQGHINTLMQSRGRFLQQKSENEMVRGELEIGKDDAAVYKLVGPVLFKQEMDDVKENVVKRLEFINGEIEKVDAQVKAKQEEQEKLGEAIMKKQSDMRAKAAEEARKVYEEQTKGM</sequence>
<comment type="similarity">
    <text evidence="1">Belongs to the prefoldin subunit beta family.</text>
</comment>
<gene>
    <name evidence="4" type="primary">PFDN6</name>
    <name evidence="4" type="ORF">SO694_0029000</name>
</gene>
<dbReference type="SUPFAM" id="SSF46579">
    <property type="entry name" value="Prefoldin"/>
    <property type="match status" value="1"/>
</dbReference>
<dbReference type="CDD" id="cd23161">
    <property type="entry name" value="Prefoldin_6"/>
    <property type="match status" value="1"/>
</dbReference>
<evidence type="ECO:0000256" key="2">
    <source>
        <dbReference type="ARBA" id="ARBA00023186"/>
    </source>
</evidence>
<evidence type="ECO:0000256" key="3">
    <source>
        <dbReference type="SAM" id="Coils"/>
    </source>
</evidence>
<accession>A0ABR1FP55</accession>
<dbReference type="Proteomes" id="UP001363151">
    <property type="component" value="Unassembled WGS sequence"/>
</dbReference>
<proteinExistence type="inferred from homology"/>
<keyword evidence="5" id="KW-1185">Reference proteome</keyword>
<dbReference type="PANTHER" id="PTHR21431:SF0">
    <property type="entry name" value="PREFOLDIN SUBUNIT 6"/>
    <property type="match status" value="1"/>
</dbReference>
<evidence type="ECO:0000256" key="1">
    <source>
        <dbReference type="ARBA" id="ARBA00008045"/>
    </source>
</evidence>
<keyword evidence="3" id="KW-0175">Coiled coil</keyword>
<dbReference type="InterPro" id="IPR009053">
    <property type="entry name" value="Prefoldin"/>
</dbReference>
<evidence type="ECO:0000313" key="4">
    <source>
        <dbReference type="EMBL" id="KAK7234863.1"/>
    </source>
</evidence>
<reference evidence="4 5" key="1">
    <citation type="submission" date="2024-03" db="EMBL/GenBank/DDBJ databases">
        <title>Aureococcus anophagefferens CCMP1851 and Kratosvirus quantuckense: Draft genome of a second virus-susceptible host strain in the model system.</title>
        <authorList>
            <person name="Chase E."/>
            <person name="Truchon A.R."/>
            <person name="Schepens W."/>
            <person name="Wilhelm S.W."/>
        </authorList>
    </citation>
    <scope>NUCLEOTIDE SEQUENCE [LARGE SCALE GENOMIC DNA]</scope>
    <source>
        <strain evidence="4 5">CCMP1851</strain>
    </source>
</reference>
<dbReference type="PANTHER" id="PTHR21431">
    <property type="entry name" value="PREFOLDIN SUBUNIT 6"/>
    <property type="match status" value="1"/>
</dbReference>
<dbReference type="Gene3D" id="1.10.287.370">
    <property type="match status" value="1"/>
</dbReference>
<evidence type="ECO:0000313" key="5">
    <source>
        <dbReference type="Proteomes" id="UP001363151"/>
    </source>
</evidence>